<feature type="binding site" evidence="6">
    <location>
        <position position="358"/>
    </location>
    <ligand>
        <name>substrate</name>
    </ligand>
</feature>
<proteinExistence type="inferred from homology"/>
<evidence type="ECO:0000256" key="6">
    <source>
        <dbReference type="HAMAP-Rule" id="MF_02120"/>
    </source>
</evidence>
<keyword evidence="6" id="KW-0028">Amino-acid biosynthesis</keyword>
<evidence type="ECO:0000256" key="8">
    <source>
        <dbReference type="PIRSR" id="PIRSR600183-50"/>
    </source>
</evidence>
<keyword evidence="13" id="KW-1185">Reference proteome</keyword>
<dbReference type="RefSeq" id="WP_075725750.1">
    <property type="nucleotide sequence ID" value="NZ_CP009245.1"/>
</dbReference>
<evidence type="ECO:0000256" key="7">
    <source>
        <dbReference type="NCBIfam" id="TIGR01048"/>
    </source>
</evidence>
<name>A0A1L7CFC6_9CORY</name>
<comment type="subunit">
    <text evidence="6">Homodimer.</text>
</comment>
<dbReference type="SUPFAM" id="SSF50621">
    <property type="entry name" value="Alanine racemase C-terminal domain-like"/>
    <property type="match status" value="1"/>
</dbReference>
<comment type="pathway">
    <text evidence="6 9">Amino-acid biosynthesis; L-lysine biosynthesis via DAP pathway; L-lysine from DL-2,6-diaminopimelate: step 1/1.</text>
</comment>
<dbReference type="Gene3D" id="2.40.37.10">
    <property type="entry name" value="Lyase, Ornithine Decarboxylase, Chain A, domain 1"/>
    <property type="match status" value="1"/>
</dbReference>
<keyword evidence="5 6" id="KW-0456">Lyase</keyword>
<dbReference type="HAMAP" id="MF_02120">
    <property type="entry name" value="LysA"/>
    <property type="match status" value="1"/>
</dbReference>
<feature type="binding site" evidence="6">
    <location>
        <position position="386"/>
    </location>
    <ligand>
        <name>substrate</name>
    </ligand>
</feature>
<sequence>MTAVVHQPADFNELPAHVWPRTARREEDGMVTIGCVSLSSLATEYGTPLFVVDEEDFRSRCRDMAQAFGGGEFVHYASKAFLTTTIARWVDEEGLNLDVASLGELQVALAAGFPAERITCHGNNKSPEFLRTILTEGVGHVVIDCHQELELLDLMAARENVVQEVMVRVTPGIEAHTHEFIATSHEDQKFGFSLATGSAHQAALAAVRAENLKLVGLHCHVGSQVFDADGFSLAAERVLGLWGKLREEILDINPAAVEDLQILDLGGGFGIAYTEDEKPLDVASVATDMISRVQAYASSLGLHPPKVMVEPGRAIAGPSTVTVYEVGNTKDVTISDKAARRYISVDGGISDNIRPSLYQAEYDVRLVNRTSEQPLLQSRVVGSHCESGDILIHDRLMPGDIGAGDLVALPATGAYCYGMSSRYNHMMRPAIVSVRGGQSRLMVRRETIADVLALEVGND</sequence>
<dbReference type="Proteomes" id="UP000185478">
    <property type="component" value="Chromosome"/>
</dbReference>
<dbReference type="UniPathway" id="UPA00034">
    <property type="reaction ID" value="UER00027"/>
</dbReference>
<dbReference type="PROSITE" id="PS00879">
    <property type="entry name" value="ODR_DC_2_2"/>
    <property type="match status" value="1"/>
</dbReference>
<dbReference type="GO" id="GO:0009089">
    <property type="term" value="P:lysine biosynthetic process via diaminopimelate"/>
    <property type="evidence" value="ECO:0007669"/>
    <property type="project" value="UniProtKB-UniRule"/>
</dbReference>
<evidence type="ECO:0000259" key="11">
    <source>
        <dbReference type="Pfam" id="PF02784"/>
    </source>
</evidence>
<dbReference type="InterPro" id="IPR022653">
    <property type="entry name" value="De-COase2_pyr-phos_BS"/>
</dbReference>
<keyword evidence="4 6" id="KW-0457">Lysine biosynthesis</keyword>
<feature type="modified residue" description="N6-(pyridoxal phosphate)lysine" evidence="6 8">
    <location>
        <position position="79"/>
    </location>
</feature>
<dbReference type="EMBL" id="CP009245">
    <property type="protein sequence ID" value="APT84535.1"/>
    <property type="molecule type" value="Genomic_DNA"/>
</dbReference>
<dbReference type="FunFam" id="3.20.20.10:FF:000003">
    <property type="entry name" value="Diaminopimelate decarboxylase"/>
    <property type="match status" value="1"/>
</dbReference>
<dbReference type="PANTHER" id="PTHR43727">
    <property type="entry name" value="DIAMINOPIMELATE DECARBOXYLASE"/>
    <property type="match status" value="1"/>
</dbReference>
<dbReference type="PANTHER" id="PTHR43727:SF2">
    <property type="entry name" value="GROUP IV DECARBOXYLASE"/>
    <property type="match status" value="1"/>
</dbReference>
<feature type="domain" description="Orn/DAP/Arg decarboxylase 2 N-terminal" evidence="11">
    <location>
        <begin position="56"/>
        <end position="316"/>
    </location>
</feature>
<comment type="function">
    <text evidence="6">Specifically catalyzes the decarboxylation of meso-diaminopimelate (meso-DAP) to L-lysine.</text>
</comment>
<evidence type="ECO:0000313" key="13">
    <source>
        <dbReference type="Proteomes" id="UP000185478"/>
    </source>
</evidence>
<comment type="cofactor">
    <cofactor evidence="1 6 8 9">
        <name>pyridoxal 5'-phosphate</name>
        <dbReference type="ChEBI" id="CHEBI:597326"/>
    </cofactor>
</comment>
<evidence type="ECO:0000259" key="10">
    <source>
        <dbReference type="Pfam" id="PF00278"/>
    </source>
</evidence>
<dbReference type="Pfam" id="PF02784">
    <property type="entry name" value="Orn_Arg_deC_N"/>
    <property type="match status" value="1"/>
</dbReference>
<feature type="binding site" evidence="6">
    <location>
        <begin position="310"/>
        <end position="313"/>
    </location>
    <ligand>
        <name>pyridoxal 5'-phosphate</name>
        <dbReference type="ChEBI" id="CHEBI:597326"/>
    </ligand>
</feature>
<feature type="binding site" evidence="6">
    <location>
        <position position="268"/>
    </location>
    <ligand>
        <name>pyridoxal 5'-phosphate</name>
        <dbReference type="ChEBI" id="CHEBI:597326"/>
    </ligand>
</feature>
<dbReference type="CDD" id="cd06828">
    <property type="entry name" value="PLPDE_III_DapDC"/>
    <property type="match status" value="1"/>
</dbReference>
<organism evidence="12 13">
    <name type="scientific">Corynebacterium aquilae DSM 44791</name>
    <dbReference type="NCBI Taxonomy" id="1431546"/>
    <lineage>
        <taxon>Bacteria</taxon>
        <taxon>Bacillati</taxon>
        <taxon>Actinomycetota</taxon>
        <taxon>Actinomycetes</taxon>
        <taxon>Mycobacteriales</taxon>
        <taxon>Corynebacteriaceae</taxon>
        <taxon>Corynebacterium</taxon>
    </lineage>
</organism>
<dbReference type="EC" id="4.1.1.20" evidence="6 7"/>
<feature type="binding site" evidence="6">
    <location>
        <position position="354"/>
    </location>
    <ligand>
        <name>substrate</name>
    </ligand>
</feature>
<dbReference type="InterPro" id="IPR022657">
    <property type="entry name" value="De-COase2_CS"/>
</dbReference>
<evidence type="ECO:0000256" key="5">
    <source>
        <dbReference type="ARBA" id="ARBA00023239"/>
    </source>
</evidence>
<keyword evidence="2 6" id="KW-0210">Decarboxylase</keyword>
<feature type="active site" description="Proton donor" evidence="8">
    <location>
        <position position="385"/>
    </location>
</feature>
<dbReference type="GO" id="GO:0008836">
    <property type="term" value="F:diaminopimelate decarboxylase activity"/>
    <property type="evidence" value="ECO:0007669"/>
    <property type="project" value="UniProtKB-UniRule"/>
</dbReference>
<dbReference type="SUPFAM" id="SSF51419">
    <property type="entry name" value="PLP-binding barrel"/>
    <property type="match status" value="1"/>
</dbReference>
<dbReference type="PRINTS" id="PR01179">
    <property type="entry name" value="ODADCRBXLASE"/>
</dbReference>
<dbReference type="PROSITE" id="PS00878">
    <property type="entry name" value="ODR_DC_2_1"/>
    <property type="match status" value="1"/>
</dbReference>
<dbReference type="InterPro" id="IPR000183">
    <property type="entry name" value="Orn/DAP/Arg_de-COase"/>
</dbReference>
<feature type="binding site" evidence="6">
    <location>
        <position position="313"/>
    </location>
    <ligand>
        <name>substrate</name>
    </ligand>
</feature>
<accession>A0A1L7CFC6</accession>
<dbReference type="InterPro" id="IPR029066">
    <property type="entry name" value="PLP-binding_barrel"/>
</dbReference>
<protein>
    <recommendedName>
        <fullName evidence="6 7">Diaminopimelate decarboxylase</fullName>
        <shortName evidence="6">DAP decarboxylase</shortName>
        <shortName evidence="6">DAPDC</shortName>
        <ecNumber evidence="6 7">4.1.1.20</ecNumber>
    </recommendedName>
</protein>
<dbReference type="NCBIfam" id="TIGR01048">
    <property type="entry name" value="lysA"/>
    <property type="match status" value="1"/>
</dbReference>
<evidence type="ECO:0000256" key="2">
    <source>
        <dbReference type="ARBA" id="ARBA00022793"/>
    </source>
</evidence>
<gene>
    <name evidence="6" type="primary">lysA</name>
    <name evidence="12" type="ORF">CAQU_05100</name>
</gene>
<evidence type="ECO:0000256" key="1">
    <source>
        <dbReference type="ARBA" id="ARBA00001933"/>
    </source>
</evidence>
<dbReference type="InterPro" id="IPR022643">
    <property type="entry name" value="De-COase2_C"/>
</dbReference>
<keyword evidence="3 6" id="KW-0663">Pyridoxal phosphate</keyword>
<evidence type="ECO:0000256" key="3">
    <source>
        <dbReference type="ARBA" id="ARBA00022898"/>
    </source>
</evidence>
<evidence type="ECO:0000256" key="9">
    <source>
        <dbReference type="RuleBase" id="RU003738"/>
    </source>
</evidence>
<feature type="domain" description="Orn/DAP/Arg decarboxylase 2 C-terminal" evidence="10">
    <location>
        <begin position="318"/>
        <end position="413"/>
    </location>
</feature>
<dbReference type="AlphaFoldDB" id="A0A1L7CFC6"/>
<dbReference type="OrthoDB" id="9802241at2"/>
<evidence type="ECO:0000313" key="12">
    <source>
        <dbReference type="EMBL" id="APT84535.1"/>
    </source>
</evidence>
<comment type="catalytic activity">
    <reaction evidence="6 9">
        <text>meso-2,6-diaminopimelate + H(+) = L-lysine + CO2</text>
        <dbReference type="Rhea" id="RHEA:15101"/>
        <dbReference type="ChEBI" id="CHEBI:15378"/>
        <dbReference type="ChEBI" id="CHEBI:16526"/>
        <dbReference type="ChEBI" id="CHEBI:32551"/>
        <dbReference type="ChEBI" id="CHEBI:57791"/>
        <dbReference type="EC" id="4.1.1.20"/>
    </reaction>
</comment>
<feature type="binding site" evidence="6">
    <location>
        <position position="415"/>
    </location>
    <ligand>
        <name>substrate</name>
    </ligand>
</feature>
<evidence type="ECO:0000256" key="4">
    <source>
        <dbReference type="ARBA" id="ARBA00023154"/>
    </source>
</evidence>
<dbReference type="Pfam" id="PF00278">
    <property type="entry name" value="Orn_DAP_Arg_deC"/>
    <property type="match status" value="1"/>
</dbReference>
<dbReference type="InterPro" id="IPR022644">
    <property type="entry name" value="De-COase2_N"/>
</dbReference>
<dbReference type="GO" id="GO:0030170">
    <property type="term" value="F:pyridoxal phosphate binding"/>
    <property type="evidence" value="ECO:0007669"/>
    <property type="project" value="UniProtKB-UniRule"/>
</dbReference>
<dbReference type="PRINTS" id="PR01181">
    <property type="entry name" value="DAPDCRBXLASE"/>
</dbReference>
<dbReference type="InterPro" id="IPR009006">
    <property type="entry name" value="Ala_racemase/Decarboxylase_C"/>
</dbReference>
<feature type="binding site" evidence="6">
    <location>
        <position position="415"/>
    </location>
    <ligand>
        <name>pyridoxal 5'-phosphate</name>
        <dbReference type="ChEBI" id="CHEBI:597326"/>
    </ligand>
</feature>
<dbReference type="InterPro" id="IPR002986">
    <property type="entry name" value="DAP_deCOOHase_LysA"/>
</dbReference>
<reference evidence="12 13" key="1">
    <citation type="submission" date="2014-08" db="EMBL/GenBank/DDBJ databases">
        <title>Complete genome sequence of Corynebacterium aquilae S-613T(T) (=DSM 44791(T)), isolated from the choana of a healthy golden eagle.</title>
        <authorList>
            <person name="Ruckert C."/>
            <person name="Albersmeier A."/>
            <person name="Winkler A."/>
            <person name="Kalinowski J."/>
        </authorList>
    </citation>
    <scope>NUCLEOTIDE SEQUENCE [LARGE SCALE GENOMIC DNA]</scope>
    <source>
        <strain evidence="12 13">S-613</strain>
    </source>
</reference>
<dbReference type="STRING" id="1431546.CAQU_05100"/>
<dbReference type="Gene3D" id="3.20.20.10">
    <property type="entry name" value="Alanine racemase"/>
    <property type="match status" value="1"/>
</dbReference>
<dbReference type="KEGG" id="caqu:CAQU_05100"/>
<comment type="similarity">
    <text evidence="6">Belongs to the Orn/Lys/Arg decarboxylase class-II family. LysA subfamily.</text>
</comment>